<protein>
    <submittedName>
        <fullName evidence="2">Uncharacterized protein</fullName>
    </submittedName>
</protein>
<evidence type="ECO:0000313" key="3">
    <source>
        <dbReference type="Proteomes" id="UP000039865"/>
    </source>
</evidence>
<keyword evidence="3" id="KW-1185">Reference proteome</keyword>
<dbReference type="AlphaFoldDB" id="A0A078AI16"/>
<dbReference type="Proteomes" id="UP000039865">
    <property type="component" value="Unassembled WGS sequence"/>
</dbReference>
<reference evidence="2 3" key="1">
    <citation type="submission" date="2014-06" db="EMBL/GenBank/DDBJ databases">
        <authorList>
            <person name="Swart Estienne"/>
        </authorList>
    </citation>
    <scope>NUCLEOTIDE SEQUENCE [LARGE SCALE GENOMIC DNA]</scope>
    <source>
        <strain evidence="2 3">130c</strain>
    </source>
</reference>
<keyword evidence="1" id="KW-1133">Transmembrane helix</keyword>
<dbReference type="InParanoid" id="A0A078AI16"/>
<dbReference type="EMBL" id="CCKQ01010377">
    <property type="protein sequence ID" value="CDW81885.1"/>
    <property type="molecule type" value="Genomic_DNA"/>
</dbReference>
<accession>A0A078AI16</accession>
<keyword evidence="1" id="KW-0812">Transmembrane</keyword>
<feature type="transmembrane region" description="Helical" evidence="1">
    <location>
        <begin position="12"/>
        <end position="30"/>
    </location>
</feature>
<evidence type="ECO:0000313" key="2">
    <source>
        <dbReference type="EMBL" id="CDW81885.1"/>
    </source>
</evidence>
<name>A0A078AI16_STYLE</name>
<sequence>MGSPAKRMIQNVMYLLIMSSFIFDSYYKYYNLSSEADMLRSKYQHLQEYLSRNFNGFQLPIKSEIVSSNSFMIIQVYAIIQGLSAMLVLIGKRQFAWMLILLTSVHLFVVHNPNYKNTTEVDKQRAYKHICGDLCLIATLIMTTGFKRLPKLKLN</sequence>
<proteinExistence type="predicted"/>
<feature type="transmembrane region" description="Helical" evidence="1">
    <location>
        <begin position="70"/>
        <end position="90"/>
    </location>
</feature>
<keyword evidence="1" id="KW-0472">Membrane</keyword>
<organism evidence="2 3">
    <name type="scientific">Stylonychia lemnae</name>
    <name type="common">Ciliate</name>
    <dbReference type="NCBI Taxonomy" id="5949"/>
    <lineage>
        <taxon>Eukaryota</taxon>
        <taxon>Sar</taxon>
        <taxon>Alveolata</taxon>
        <taxon>Ciliophora</taxon>
        <taxon>Intramacronucleata</taxon>
        <taxon>Spirotrichea</taxon>
        <taxon>Stichotrichia</taxon>
        <taxon>Sporadotrichida</taxon>
        <taxon>Oxytrichidae</taxon>
        <taxon>Stylonychinae</taxon>
        <taxon>Stylonychia</taxon>
    </lineage>
</organism>
<evidence type="ECO:0000256" key="1">
    <source>
        <dbReference type="SAM" id="Phobius"/>
    </source>
</evidence>
<gene>
    <name evidence="2" type="primary">Contig12781.g643</name>
    <name evidence="2" type="ORF">STYLEM_10909</name>
</gene>